<comment type="caution">
    <text evidence="1">The sequence shown here is derived from an EMBL/GenBank/DDBJ whole genome shotgun (WGS) entry which is preliminary data.</text>
</comment>
<evidence type="ECO:0000313" key="2">
    <source>
        <dbReference type="EMBL" id="GHI63056.1"/>
    </source>
</evidence>
<keyword evidence="3" id="KW-1185">Reference proteome</keyword>
<accession>A0ABQ3RYZ7</accession>
<evidence type="ECO:0000313" key="3">
    <source>
        <dbReference type="Proteomes" id="UP000649259"/>
    </source>
</evidence>
<dbReference type="RefSeq" id="WP_189918588.1">
    <property type="nucleotide sequence ID" value="NZ_BMSI01000001.1"/>
</dbReference>
<name>A0ABQ3RYZ7_9ACTN</name>
<dbReference type="EMBL" id="BNEB01000004">
    <property type="protein sequence ID" value="GHI63056.1"/>
    <property type="molecule type" value="Genomic_DNA"/>
</dbReference>
<dbReference type="Proteomes" id="UP000649259">
    <property type="component" value="Unassembled WGS sequence"/>
</dbReference>
<dbReference type="GeneID" id="91472550"/>
<reference evidence="1" key="1">
    <citation type="submission" date="2020-09" db="EMBL/GenBank/DDBJ databases">
        <title>Whole genome shotgun sequence of Streptomyces cacaoi subsp. asoensis NBRC 13813.</title>
        <authorList>
            <person name="Komaki H."/>
            <person name="Tamura T."/>
        </authorList>
    </citation>
    <scope>NUCLEOTIDE SEQUENCE</scope>
    <source>
        <strain evidence="1">NBRC 13813</strain>
    </source>
</reference>
<organism evidence="1 3">
    <name type="scientific">Streptomyces asoensis</name>
    <dbReference type="NCBI Taxonomy" id="249586"/>
    <lineage>
        <taxon>Bacteria</taxon>
        <taxon>Bacillati</taxon>
        <taxon>Actinomycetota</taxon>
        <taxon>Actinomycetes</taxon>
        <taxon>Kitasatosporales</taxon>
        <taxon>Streptomycetaceae</taxon>
        <taxon>Streptomyces</taxon>
    </lineage>
</organism>
<sequence length="119" mass="12786">MAHDTGMGPTPGTPVTVSIVTVLPVPRQSGLEPEQVRGATCVWCRKQLTADAVDLGRRQGSYAGVYGPWYPRACDGCTQREADRVLKLHVTTCTRCSPPLPRYCPDGTALRALAMGDEA</sequence>
<protein>
    <submittedName>
        <fullName evidence="1">Uncharacterized protein</fullName>
    </submittedName>
</protein>
<gene>
    <name evidence="1" type="ORF">Saso_27430</name>
    <name evidence="2" type="ORF">Saso_47060</name>
</gene>
<reference evidence="3" key="2">
    <citation type="submission" date="2023-07" db="EMBL/GenBank/DDBJ databases">
        <title>Whole genome shotgun sequence of Streptomyces cacaoi subsp. asoensis NBRC 13813.</title>
        <authorList>
            <person name="Komaki H."/>
            <person name="Tamura T."/>
        </authorList>
    </citation>
    <scope>NUCLEOTIDE SEQUENCE [LARGE SCALE GENOMIC DNA]</scope>
    <source>
        <strain evidence="2 3">NBRC 13813</strain>
    </source>
</reference>
<dbReference type="EMBL" id="BNEB01000003">
    <property type="protein sequence ID" value="GHI61093.1"/>
    <property type="molecule type" value="Genomic_DNA"/>
</dbReference>
<evidence type="ECO:0000313" key="1">
    <source>
        <dbReference type="EMBL" id="GHI61093.1"/>
    </source>
</evidence>
<proteinExistence type="predicted"/>